<dbReference type="AlphaFoldDB" id="A0A4Y1KCQ6"/>
<evidence type="ECO:0000313" key="1">
    <source>
        <dbReference type="EMBL" id="ATP74967.1"/>
    </source>
</evidence>
<keyword evidence="1" id="KW-0934">Plastid</keyword>
<dbReference type="RefSeq" id="YP_009667424.1">
    <property type="nucleotide sequence ID" value="NC_043774.1"/>
</dbReference>
<dbReference type="GeneID" id="40872341"/>
<gene>
    <name evidence="1" type="primary">orf127</name>
</gene>
<protein>
    <submittedName>
        <fullName evidence="1">Uncharacterized protein</fullName>
    </submittedName>
</protein>
<sequence length="127" mass="14883">MSSTIVIRQPCKMGFFIVKFSLLKQFKILKQPCKMGFFIVKFSLLKQFKILKQPCKMGFFIVKFSLLKQFKILKQPILKQPCKMGFFIILPFHNWKKKCHSVAIEMDGITNSMKSKKSLSIHYILPS</sequence>
<organism evidence="1">
    <name type="scientific">Thalassia hemprichii</name>
    <dbReference type="NCBI Taxonomy" id="55496"/>
    <lineage>
        <taxon>Eukaryota</taxon>
        <taxon>Viridiplantae</taxon>
        <taxon>Streptophyta</taxon>
        <taxon>Embryophyta</taxon>
        <taxon>Tracheophyta</taxon>
        <taxon>Spermatophyta</taxon>
        <taxon>Magnoliopsida</taxon>
        <taxon>Liliopsida</taxon>
        <taxon>Hydrocharitaceae</taxon>
        <taxon>Thalassia</taxon>
    </lineage>
</organism>
<keyword evidence="1" id="KW-0150">Chloroplast</keyword>
<name>A0A4Y1KCQ6_9LILI</name>
<dbReference type="EMBL" id="KY399983">
    <property type="protein sequence ID" value="ATP74967.1"/>
    <property type="molecule type" value="Genomic_DNA"/>
</dbReference>
<proteinExistence type="predicted"/>
<dbReference type="EMBL" id="KY399983">
    <property type="protein sequence ID" value="ATP74981.1"/>
    <property type="molecule type" value="Genomic_DNA"/>
</dbReference>
<reference evidence="1" key="1">
    <citation type="submission" date="2016-12" db="EMBL/GenBank/DDBJ databases">
        <authorList>
            <person name="Wang Q."/>
            <person name="Wang J."/>
            <person name="Luo J."/>
            <person name="Yang Z."/>
            <person name="Zeng Y."/>
            <person name="Chen S."/>
            <person name="Cai Z."/>
            <person name="Wu Z."/>
            <person name="Li X."/>
        </authorList>
    </citation>
    <scope>NUCLEOTIDE SEQUENCE</scope>
</reference>
<dbReference type="GeneID" id="40872357"/>
<accession>A0A4Y1KCQ6</accession>
<dbReference type="RefSeq" id="YP_009667410.1">
    <property type="nucleotide sequence ID" value="NC_043774.1"/>
</dbReference>
<geneLocation type="chloroplast" evidence="1"/>